<dbReference type="RefSeq" id="WP_171267988.1">
    <property type="nucleotide sequence ID" value="NZ_CP039543.1"/>
</dbReference>
<evidence type="ECO:0000313" key="2">
    <source>
        <dbReference type="EMBL" id="QJT10477.1"/>
    </source>
</evidence>
<proteinExistence type="predicted"/>
<feature type="transmembrane region" description="Helical" evidence="1">
    <location>
        <begin position="122"/>
        <end position="140"/>
    </location>
</feature>
<reference evidence="2 3" key="1">
    <citation type="submission" date="2019-04" db="EMBL/GenBank/DDBJ databases">
        <title>Isolation and culture of sulfate reducing bacteria from the cold seep of the South China Sea.</title>
        <authorList>
            <person name="Sun C."/>
            <person name="Liu R."/>
        </authorList>
    </citation>
    <scope>NUCLEOTIDE SEQUENCE [LARGE SCALE GENOMIC DNA]</scope>
    <source>
        <strain evidence="2 3">CS1</strain>
    </source>
</reference>
<name>A0ABX6NIP0_9BACT</name>
<evidence type="ECO:0000313" key="3">
    <source>
        <dbReference type="Proteomes" id="UP000503251"/>
    </source>
</evidence>
<keyword evidence="1" id="KW-0472">Membrane</keyword>
<gene>
    <name evidence="2" type="ORF">E8L03_16765</name>
</gene>
<feature type="transmembrane region" description="Helical" evidence="1">
    <location>
        <begin position="152"/>
        <end position="169"/>
    </location>
</feature>
<sequence length="268" mass="30314">MHTRGEKIIGVALLFMVICAIALLSLVTGNLADGLSIFQTLNACVHLVDAIILAFIVSVVPSVVALSLITLIVLMLQYTIPSLRHYLAQRSRLDFFVFSGAIVGCIATLELCTPTQLSLSTFIYVGGFLVSCSFLFVQFIRTVLQPKKKTRYVVFAPYLLVALLLFLIIETNAKIYYNFAVNKTWREQYIQQVKTGTYHRCENVLVATSGPAAILFRYDDLGGDPWMGGCGYLYSETPPDELPHLYWLEITEQMQLDENWWWVKLYMN</sequence>
<protein>
    <submittedName>
        <fullName evidence="2">Uncharacterized protein</fullName>
    </submittedName>
</protein>
<dbReference type="Proteomes" id="UP000503251">
    <property type="component" value="Chromosome"/>
</dbReference>
<keyword evidence="1" id="KW-0812">Transmembrane</keyword>
<evidence type="ECO:0000256" key="1">
    <source>
        <dbReference type="SAM" id="Phobius"/>
    </source>
</evidence>
<feature type="transmembrane region" description="Helical" evidence="1">
    <location>
        <begin position="51"/>
        <end position="74"/>
    </location>
</feature>
<feature type="transmembrane region" description="Helical" evidence="1">
    <location>
        <begin position="95"/>
        <end position="116"/>
    </location>
</feature>
<keyword evidence="1" id="KW-1133">Transmembrane helix</keyword>
<accession>A0ABX6NIP0</accession>
<dbReference type="EMBL" id="CP039543">
    <property type="protein sequence ID" value="QJT10477.1"/>
    <property type="molecule type" value="Genomic_DNA"/>
</dbReference>
<organism evidence="2 3">
    <name type="scientific">Oceanidesulfovibrio marinus</name>
    <dbReference type="NCBI Taxonomy" id="370038"/>
    <lineage>
        <taxon>Bacteria</taxon>
        <taxon>Pseudomonadati</taxon>
        <taxon>Thermodesulfobacteriota</taxon>
        <taxon>Desulfovibrionia</taxon>
        <taxon>Desulfovibrionales</taxon>
        <taxon>Desulfovibrionaceae</taxon>
        <taxon>Oceanidesulfovibrio</taxon>
    </lineage>
</organism>
<feature type="transmembrane region" description="Helical" evidence="1">
    <location>
        <begin position="12"/>
        <end position="31"/>
    </location>
</feature>
<keyword evidence="3" id="KW-1185">Reference proteome</keyword>